<keyword evidence="3" id="KW-1185">Reference proteome</keyword>
<gene>
    <name evidence="2" type="ORF">B0H17DRAFT_1143027</name>
</gene>
<comment type="caution">
    <text evidence="2">The sequence shown here is derived from an EMBL/GenBank/DDBJ whole genome shotgun (WGS) entry which is preliminary data.</text>
</comment>
<proteinExistence type="predicted"/>
<dbReference type="AlphaFoldDB" id="A0AAD7CWI5"/>
<protein>
    <submittedName>
        <fullName evidence="2">Uncharacterized protein</fullName>
    </submittedName>
</protein>
<feature type="region of interest" description="Disordered" evidence="1">
    <location>
        <begin position="51"/>
        <end position="72"/>
    </location>
</feature>
<evidence type="ECO:0000313" key="3">
    <source>
        <dbReference type="Proteomes" id="UP001221757"/>
    </source>
</evidence>
<dbReference type="EMBL" id="JARKIE010000207">
    <property type="protein sequence ID" value="KAJ7667049.1"/>
    <property type="molecule type" value="Genomic_DNA"/>
</dbReference>
<feature type="compositionally biased region" description="Basic and acidic residues" evidence="1">
    <location>
        <begin position="51"/>
        <end position="65"/>
    </location>
</feature>
<dbReference type="Proteomes" id="UP001221757">
    <property type="component" value="Unassembled WGS sequence"/>
</dbReference>
<evidence type="ECO:0000256" key="1">
    <source>
        <dbReference type="SAM" id="MobiDB-lite"/>
    </source>
</evidence>
<accession>A0AAD7CWI5</accession>
<sequence length="221" mass="24412">MQQPRNSVTVSTTRALRPNYRRETIPPCMPLNIGHSYQNFFLNSDWPDLSGDRRASRSKARDSRKNSGPANHRKLAVRPATQGLALISVPSAAGHCIQKYHGACPVVPVPHDVATAEVGPSSVTSRVHKNEILPTYLRTYVPTYFMPIYREQEFGSGSAGGCETDWCDTRLQKTRPEGSAEHPLRHLAVGTSVQRTSWESAGTIGWVVNDPQRPQGLRTAV</sequence>
<name>A0AAD7CWI5_MYCRO</name>
<organism evidence="2 3">
    <name type="scientific">Mycena rosella</name>
    <name type="common">Pink bonnet</name>
    <name type="synonym">Agaricus rosellus</name>
    <dbReference type="NCBI Taxonomy" id="1033263"/>
    <lineage>
        <taxon>Eukaryota</taxon>
        <taxon>Fungi</taxon>
        <taxon>Dikarya</taxon>
        <taxon>Basidiomycota</taxon>
        <taxon>Agaricomycotina</taxon>
        <taxon>Agaricomycetes</taxon>
        <taxon>Agaricomycetidae</taxon>
        <taxon>Agaricales</taxon>
        <taxon>Marasmiineae</taxon>
        <taxon>Mycenaceae</taxon>
        <taxon>Mycena</taxon>
    </lineage>
</organism>
<reference evidence="2" key="1">
    <citation type="submission" date="2023-03" db="EMBL/GenBank/DDBJ databases">
        <title>Massive genome expansion in bonnet fungi (Mycena s.s.) driven by repeated elements and novel gene families across ecological guilds.</title>
        <authorList>
            <consortium name="Lawrence Berkeley National Laboratory"/>
            <person name="Harder C.B."/>
            <person name="Miyauchi S."/>
            <person name="Viragh M."/>
            <person name="Kuo A."/>
            <person name="Thoen E."/>
            <person name="Andreopoulos B."/>
            <person name="Lu D."/>
            <person name="Skrede I."/>
            <person name="Drula E."/>
            <person name="Henrissat B."/>
            <person name="Morin E."/>
            <person name="Kohler A."/>
            <person name="Barry K."/>
            <person name="LaButti K."/>
            <person name="Morin E."/>
            <person name="Salamov A."/>
            <person name="Lipzen A."/>
            <person name="Mereny Z."/>
            <person name="Hegedus B."/>
            <person name="Baldrian P."/>
            <person name="Stursova M."/>
            <person name="Weitz H."/>
            <person name="Taylor A."/>
            <person name="Grigoriev I.V."/>
            <person name="Nagy L.G."/>
            <person name="Martin F."/>
            <person name="Kauserud H."/>
        </authorList>
    </citation>
    <scope>NUCLEOTIDE SEQUENCE</scope>
    <source>
        <strain evidence="2">CBHHK067</strain>
    </source>
</reference>
<evidence type="ECO:0000313" key="2">
    <source>
        <dbReference type="EMBL" id="KAJ7667049.1"/>
    </source>
</evidence>